<proteinExistence type="predicted"/>
<feature type="compositionally biased region" description="Low complexity" evidence="10">
    <location>
        <begin position="120"/>
        <end position="132"/>
    </location>
</feature>
<dbReference type="InterPro" id="IPR051979">
    <property type="entry name" value="B-box_zinc_finger"/>
</dbReference>
<dbReference type="EMBL" id="JABTTQ020000005">
    <property type="protein sequence ID" value="KAK6154257.1"/>
    <property type="molecule type" value="Genomic_DNA"/>
</dbReference>
<keyword evidence="4 9" id="KW-0863">Zinc-finger</keyword>
<evidence type="ECO:0000256" key="5">
    <source>
        <dbReference type="ARBA" id="ARBA00022833"/>
    </source>
</evidence>
<evidence type="ECO:0000256" key="9">
    <source>
        <dbReference type="PROSITE-ProRule" id="PRU00024"/>
    </source>
</evidence>
<dbReference type="InterPro" id="IPR049808">
    <property type="entry name" value="CONSTANS-like_Bbox1"/>
</dbReference>
<dbReference type="PROSITE" id="PS50119">
    <property type="entry name" value="ZF_BBOX"/>
    <property type="match status" value="1"/>
</dbReference>
<feature type="region of interest" description="Disordered" evidence="10">
    <location>
        <begin position="115"/>
        <end position="151"/>
    </location>
</feature>
<evidence type="ECO:0000256" key="1">
    <source>
        <dbReference type="ARBA" id="ARBA00004123"/>
    </source>
</evidence>
<name>A0ABR0X6N1_REHGL</name>
<accession>A0ABR0X6N1</accession>
<evidence type="ECO:0000256" key="7">
    <source>
        <dbReference type="ARBA" id="ARBA00023163"/>
    </source>
</evidence>
<evidence type="ECO:0000259" key="11">
    <source>
        <dbReference type="PROSITE" id="PS50119"/>
    </source>
</evidence>
<organism evidence="12 13">
    <name type="scientific">Rehmannia glutinosa</name>
    <name type="common">Chinese foxglove</name>
    <dbReference type="NCBI Taxonomy" id="99300"/>
    <lineage>
        <taxon>Eukaryota</taxon>
        <taxon>Viridiplantae</taxon>
        <taxon>Streptophyta</taxon>
        <taxon>Embryophyta</taxon>
        <taxon>Tracheophyta</taxon>
        <taxon>Spermatophyta</taxon>
        <taxon>Magnoliopsida</taxon>
        <taxon>eudicotyledons</taxon>
        <taxon>Gunneridae</taxon>
        <taxon>Pentapetalae</taxon>
        <taxon>asterids</taxon>
        <taxon>lamiids</taxon>
        <taxon>Lamiales</taxon>
        <taxon>Orobanchaceae</taxon>
        <taxon>Rehmannieae</taxon>
        <taxon>Rehmannia</taxon>
    </lineage>
</organism>
<keyword evidence="6" id="KW-0805">Transcription regulation</keyword>
<evidence type="ECO:0000313" key="12">
    <source>
        <dbReference type="EMBL" id="KAK6154257.1"/>
    </source>
</evidence>
<keyword evidence="8" id="KW-0539">Nucleus</keyword>
<keyword evidence="2" id="KW-0479">Metal-binding</keyword>
<evidence type="ECO:0000313" key="13">
    <source>
        <dbReference type="Proteomes" id="UP001318860"/>
    </source>
</evidence>
<dbReference type="PANTHER" id="PTHR31832">
    <property type="entry name" value="B-BOX ZINC FINGER PROTEIN 22"/>
    <property type="match status" value="1"/>
</dbReference>
<evidence type="ECO:0000256" key="10">
    <source>
        <dbReference type="SAM" id="MobiDB-lite"/>
    </source>
</evidence>
<comment type="subcellular location">
    <subcellularLocation>
        <location evidence="1">Nucleus</location>
    </subcellularLocation>
</comment>
<reference evidence="12 13" key="1">
    <citation type="journal article" date="2021" name="Comput. Struct. Biotechnol. J.">
        <title>De novo genome assembly of the potent medicinal plant Rehmannia glutinosa using nanopore technology.</title>
        <authorList>
            <person name="Ma L."/>
            <person name="Dong C."/>
            <person name="Song C."/>
            <person name="Wang X."/>
            <person name="Zheng X."/>
            <person name="Niu Y."/>
            <person name="Chen S."/>
            <person name="Feng W."/>
        </authorList>
    </citation>
    <scope>NUCLEOTIDE SEQUENCE [LARGE SCALE GENOMIC DNA]</scope>
    <source>
        <strain evidence="12">DH-2019</strain>
    </source>
</reference>
<gene>
    <name evidence="12" type="ORF">DH2020_008505</name>
</gene>
<keyword evidence="5" id="KW-0862">Zinc</keyword>
<dbReference type="PANTHER" id="PTHR31832:SF68">
    <property type="entry name" value="B-BOX ZINC FINGER PROTEIN 22"/>
    <property type="match status" value="1"/>
</dbReference>
<keyword evidence="7" id="KW-0804">Transcription</keyword>
<evidence type="ECO:0000256" key="3">
    <source>
        <dbReference type="ARBA" id="ARBA00022737"/>
    </source>
</evidence>
<dbReference type="CDD" id="cd19821">
    <property type="entry name" value="Bbox1_BBX-like"/>
    <property type="match status" value="1"/>
</dbReference>
<sequence length="301" mass="33524">MKIQCNVCEAAEATVLCCADEAALCWDCDRKVHGQQARQYIMSHLPHVHMNQMHRQVYRRVNCIKYYHNLGFAKVTRHFHPLRGQSDTHAIGIEFHQEFRARFLLTGVKVALEDAEAHPSSSSGKTKTTAKISKPEARSLPKRTTPVSSTSQYSKSVIVQASECGDFSSLKPPFSGGSSTGNISQWQLDEFIGLGEFTQNYNFMDSGSPKADSGKVGDLNYSQILRAADGEFDGIECIGQVPETFWAVPQISSPPTASGLYWPKNCQNPSDSAVFVPDISLQNFDHHDQSHVTSSKRRRHF</sequence>
<evidence type="ECO:0000256" key="6">
    <source>
        <dbReference type="ARBA" id="ARBA00023015"/>
    </source>
</evidence>
<evidence type="ECO:0000256" key="2">
    <source>
        <dbReference type="ARBA" id="ARBA00022723"/>
    </source>
</evidence>
<comment type="caution">
    <text evidence="12">The sequence shown here is derived from an EMBL/GenBank/DDBJ whole genome shotgun (WGS) entry which is preliminary data.</text>
</comment>
<dbReference type="Proteomes" id="UP001318860">
    <property type="component" value="Unassembled WGS sequence"/>
</dbReference>
<feature type="domain" description="B box-type" evidence="11">
    <location>
        <begin position="1"/>
        <end position="44"/>
    </location>
</feature>
<keyword evidence="3" id="KW-0677">Repeat</keyword>
<evidence type="ECO:0000256" key="8">
    <source>
        <dbReference type="ARBA" id="ARBA00023242"/>
    </source>
</evidence>
<evidence type="ECO:0000256" key="4">
    <source>
        <dbReference type="ARBA" id="ARBA00022771"/>
    </source>
</evidence>
<dbReference type="InterPro" id="IPR000315">
    <property type="entry name" value="Znf_B-box"/>
</dbReference>
<protein>
    <recommendedName>
        <fullName evidence="11">B box-type domain-containing protein</fullName>
    </recommendedName>
</protein>
<keyword evidence="13" id="KW-1185">Reference proteome</keyword>